<dbReference type="Gene3D" id="3.40.50.10490">
    <property type="entry name" value="Glucose-6-phosphate isomerase like protein, domain 1"/>
    <property type="match status" value="1"/>
</dbReference>
<sequence>MTKDLQQKLKDRWETFTASEQKIASYLLQNMRDVPFETAASLSKRVGVSQMTVGRFFRSLGYEGVNDLKEELRTDTSWRHLYKDVEKSRDADPLAGHLHAEIRALTSTHALAGTKEWKSVVKLLTSADRVTVSSFHHGTFLGLGFAAMLQQVRPHVSFNSGIDGAYADMLLDSTRNSCVVLIDMRRYFRQFRTLAEEVVERGIPLVLITDTECYWARELTPNVLMIQADRAWHSFSAYTSLFSLLTTAMVQEQGDVMDRITEINRLRQHFAGYLERDNTDVDKKGATANGRRKGTRPSSKSTK</sequence>
<dbReference type="OrthoDB" id="8582409at2"/>
<dbReference type="InterPro" id="IPR047640">
    <property type="entry name" value="RpiR-like"/>
</dbReference>
<dbReference type="SUPFAM" id="SSF53697">
    <property type="entry name" value="SIS domain"/>
    <property type="match status" value="1"/>
</dbReference>
<name>A0A328P6V9_9GAMM</name>
<dbReference type="GO" id="GO:0003677">
    <property type="term" value="F:DNA binding"/>
    <property type="evidence" value="ECO:0007669"/>
    <property type="project" value="InterPro"/>
</dbReference>
<dbReference type="SUPFAM" id="SSF46689">
    <property type="entry name" value="Homeodomain-like"/>
    <property type="match status" value="1"/>
</dbReference>
<keyword evidence="4" id="KW-1185">Reference proteome</keyword>
<dbReference type="PROSITE" id="PS51071">
    <property type="entry name" value="HTH_RPIR"/>
    <property type="match status" value="1"/>
</dbReference>
<dbReference type="RefSeq" id="WP_111981090.1">
    <property type="nucleotide sequence ID" value="NZ_NFZS01000001.1"/>
</dbReference>
<dbReference type="InterPro" id="IPR001347">
    <property type="entry name" value="SIS_dom"/>
</dbReference>
<dbReference type="PANTHER" id="PTHR30514">
    <property type="entry name" value="GLUCOKINASE"/>
    <property type="match status" value="1"/>
</dbReference>
<dbReference type="GO" id="GO:0003700">
    <property type="term" value="F:DNA-binding transcription factor activity"/>
    <property type="evidence" value="ECO:0007669"/>
    <property type="project" value="InterPro"/>
</dbReference>
<dbReference type="Pfam" id="PF01380">
    <property type="entry name" value="SIS"/>
    <property type="match status" value="1"/>
</dbReference>
<dbReference type="GO" id="GO:0097367">
    <property type="term" value="F:carbohydrate derivative binding"/>
    <property type="evidence" value="ECO:0007669"/>
    <property type="project" value="InterPro"/>
</dbReference>
<reference evidence="3 4" key="1">
    <citation type="journal article" date="2018" name="Genet. Mol. Biol.">
        <title>The genome sequence of Dyella jiangningensis FCAV SCS01 from a lignocellulose-decomposing microbial consortium metagenome reveals potential for biotechnological applications.</title>
        <authorList>
            <person name="Desiderato J.G."/>
            <person name="Alvarenga D.O."/>
            <person name="Constancio M.T.L."/>
            <person name="Alves L.M.C."/>
            <person name="Varani A.M."/>
        </authorList>
    </citation>
    <scope>NUCLEOTIDE SEQUENCE [LARGE SCALE GENOMIC DNA]</scope>
    <source>
        <strain evidence="3 4">FCAV SCS01</strain>
    </source>
</reference>
<dbReference type="PANTHER" id="PTHR30514:SF18">
    <property type="entry name" value="RPIR-FAMILY TRANSCRIPTIONAL REGULATOR"/>
    <property type="match status" value="1"/>
</dbReference>
<feature type="region of interest" description="Disordered" evidence="1">
    <location>
        <begin position="280"/>
        <end position="303"/>
    </location>
</feature>
<evidence type="ECO:0000256" key="1">
    <source>
        <dbReference type="SAM" id="MobiDB-lite"/>
    </source>
</evidence>
<evidence type="ECO:0000259" key="2">
    <source>
        <dbReference type="PROSITE" id="PS51071"/>
    </source>
</evidence>
<accession>A0A328P6V9</accession>
<dbReference type="InterPro" id="IPR009057">
    <property type="entry name" value="Homeodomain-like_sf"/>
</dbReference>
<dbReference type="Gene3D" id="1.10.10.10">
    <property type="entry name" value="Winged helix-like DNA-binding domain superfamily/Winged helix DNA-binding domain"/>
    <property type="match status" value="1"/>
</dbReference>
<dbReference type="Pfam" id="PF01418">
    <property type="entry name" value="HTH_6"/>
    <property type="match status" value="1"/>
</dbReference>
<dbReference type="GO" id="GO:1901135">
    <property type="term" value="P:carbohydrate derivative metabolic process"/>
    <property type="evidence" value="ECO:0007669"/>
    <property type="project" value="InterPro"/>
</dbReference>
<protein>
    <submittedName>
        <fullName evidence="3">RpiR family transcriptional regulator</fullName>
    </submittedName>
</protein>
<dbReference type="EMBL" id="NFZS01000001">
    <property type="protein sequence ID" value="RAO77031.1"/>
    <property type="molecule type" value="Genomic_DNA"/>
</dbReference>
<evidence type="ECO:0000313" key="4">
    <source>
        <dbReference type="Proteomes" id="UP000248926"/>
    </source>
</evidence>
<dbReference type="AlphaFoldDB" id="A0A328P6V9"/>
<proteinExistence type="predicted"/>
<feature type="domain" description="HTH rpiR-type" evidence="2">
    <location>
        <begin position="3"/>
        <end position="79"/>
    </location>
</feature>
<gene>
    <name evidence="3" type="ORF">CA260_03770</name>
</gene>
<comment type="caution">
    <text evidence="3">The sequence shown here is derived from an EMBL/GenBank/DDBJ whole genome shotgun (WGS) entry which is preliminary data.</text>
</comment>
<dbReference type="InterPro" id="IPR000281">
    <property type="entry name" value="HTH_RpiR"/>
</dbReference>
<dbReference type="InterPro" id="IPR036388">
    <property type="entry name" value="WH-like_DNA-bd_sf"/>
</dbReference>
<dbReference type="Proteomes" id="UP000248926">
    <property type="component" value="Unassembled WGS sequence"/>
</dbReference>
<dbReference type="InterPro" id="IPR046348">
    <property type="entry name" value="SIS_dom_sf"/>
</dbReference>
<evidence type="ECO:0000313" key="3">
    <source>
        <dbReference type="EMBL" id="RAO77031.1"/>
    </source>
</evidence>
<organism evidence="3 4">
    <name type="scientific">Dyella jiangningensis</name>
    <dbReference type="NCBI Taxonomy" id="1379159"/>
    <lineage>
        <taxon>Bacteria</taxon>
        <taxon>Pseudomonadati</taxon>
        <taxon>Pseudomonadota</taxon>
        <taxon>Gammaproteobacteria</taxon>
        <taxon>Lysobacterales</taxon>
        <taxon>Rhodanobacteraceae</taxon>
        <taxon>Dyella</taxon>
    </lineage>
</organism>